<dbReference type="PANTHER" id="PTHR31798:SF3">
    <property type="entry name" value="OS01G0103800 PROTEIN"/>
    <property type="match status" value="1"/>
</dbReference>
<feature type="region of interest" description="Disordered" evidence="1">
    <location>
        <begin position="52"/>
        <end position="105"/>
    </location>
</feature>
<dbReference type="PANTHER" id="PTHR31798">
    <property type="entry name" value="HYDROXYPROLINE-RICH GLYCOPROTEIN-LIKE"/>
    <property type="match status" value="1"/>
</dbReference>
<dbReference type="InterPro" id="IPR040420">
    <property type="entry name" value="At1g76660-like"/>
</dbReference>
<reference evidence="2" key="1">
    <citation type="journal article" date="2023" name="Nat. Commun.">
        <title>Diploid and tetraploid genomes of Acorus and the evolution of monocots.</title>
        <authorList>
            <person name="Ma L."/>
            <person name="Liu K.W."/>
            <person name="Li Z."/>
            <person name="Hsiao Y.Y."/>
            <person name="Qi Y."/>
            <person name="Fu T."/>
            <person name="Tang G.D."/>
            <person name="Zhang D."/>
            <person name="Sun W.H."/>
            <person name="Liu D.K."/>
            <person name="Li Y."/>
            <person name="Chen G.Z."/>
            <person name="Liu X.D."/>
            <person name="Liao X.Y."/>
            <person name="Jiang Y.T."/>
            <person name="Yu X."/>
            <person name="Hao Y."/>
            <person name="Huang J."/>
            <person name="Zhao X.W."/>
            <person name="Ke S."/>
            <person name="Chen Y.Y."/>
            <person name="Wu W.L."/>
            <person name="Hsu J.L."/>
            <person name="Lin Y.F."/>
            <person name="Huang M.D."/>
            <person name="Li C.Y."/>
            <person name="Huang L."/>
            <person name="Wang Z.W."/>
            <person name="Zhao X."/>
            <person name="Zhong W.Y."/>
            <person name="Peng D.H."/>
            <person name="Ahmad S."/>
            <person name="Lan S."/>
            <person name="Zhang J.S."/>
            <person name="Tsai W.C."/>
            <person name="Van de Peer Y."/>
            <person name="Liu Z.J."/>
        </authorList>
    </citation>
    <scope>NUCLEOTIDE SEQUENCE</scope>
    <source>
        <strain evidence="2">CP</strain>
    </source>
</reference>
<name>A0AAV9CJZ8_ACOCL</name>
<organism evidence="2 3">
    <name type="scientific">Acorus calamus</name>
    <name type="common">Sweet flag</name>
    <dbReference type="NCBI Taxonomy" id="4465"/>
    <lineage>
        <taxon>Eukaryota</taxon>
        <taxon>Viridiplantae</taxon>
        <taxon>Streptophyta</taxon>
        <taxon>Embryophyta</taxon>
        <taxon>Tracheophyta</taxon>
        <taxon>Spermatophyta</taxon>
        <taxon>Magnoliopsida</taxon>
        <taxon>Liliopsida</taxon>
        <taxon>Acoraceae</taxon>
        <taxon>Acorus</taxon>
    </lineage>
</organism>
<dbReference type="EMBL" id="JAUJYO010000019">
    <property type="protein sequence ID" value="KAK1288548.1"/>
    <property type="molecule type" value="Genomic_DNA"/>
</dbReference>
<gene>
    <name evidence="2" type="ORF">QJS10_CPB19g01332</name>
</gene>
<feature type="compositionally biased region" description="Polar residues" evidence="1">
    <location>
        <begin position="67"/>
        <end position="88"/>
    </location>
</feature>
<reference evidence="2" key="2">
    <citation type="submission" date="2023-06" db="EMBL/GenBank/DDBJ databases">
        <authorList>
            <person name="Ma L."/>
            <person name="Liu K.-W."/>
            <person name="Li Z."/>
            <person name="Hsiao Y.-Y."/>
            <person name="Qi Y."/>
            <person name="Fu T."/>
            <person name="Tang G."/>
            <person name="Zhang D."/>
            <person name="Sun W.-H."/>
            <person name="Liu D.-K."/>
            <person name="Li Y."/>
            <person name="Chen G.-Z."/>
            <person name="Liu X.-D."/>
            <person name="Liao X.-Y."/>
            <person name="Jiang Y.-T."/>
            <person name="Yu X."/>
            <person name="Hao Y."/>
            <person name="Huang J."/>
            <person name="Zhao X.-W."/>
            <person name="Ke S."/>
            <person name="Chen Y.-Y."/>
            <person name="Wu W.-L."/>
            <person name="Hsu J.-L."/>
            <person name="Lin Y.-F."/>
            <person name="Huang M.-D."/>
            <person name="Li C.-Y."/>
            <person name="Huang L."/>
            <person name="Wang Z.-W."/>
            <person name="Zhao X."/>
            <person name="Zhong W.-Y."/>
            <person name="Peng D.-H."/>
            <person name="Ahmad S."/>
            <person name="Lan S."/>
            <person name="Zhang J.-S."/>
            <person name="Tsai W.-C."/>
            <person name="Van De Peer Y."/>
            <person name="Liu Z.-J."/>
        </authorList>
    </citation>
    <scope>NUCLEOTIDE SEQUENCE</scope>
    <source>
        <strain evidence="2">CP</strain>
        <tissue evidence="2">Leaves</tissue>
    </source>
</reference>
<dbReference type="Proteomes" id="UP001180020">
    <property type="component" value="Unassembled WGS sequence"/>
</dbReference>
<feature type="compositionally biased region" description="Low complexity" evidence="1">
    <location>
        <begin position="9"/>
        <end position="25"/>
    </location>
</feature>
<protein>
    <submittedName>
        <fullName evidence="2">Uncharacterized protein</fullName>
    </submittedName>
</protein>
<feature type="compositionally biased region" description="Low complexity" evidence="1">
    <location>
        <begin position="89"/>
        <end position="100"/>
    </location>
</feature>
<accession>A0AAV9CJZ8</accession>
<feature type="region of interest" description="Disordered" evidence="1">
    <location>
        <begin position="1"/>
        <end position="35"/>
    </location>
</feature>
<sequence length="458" mass="48648">MAGNGGGASTNAAAAAASAVGSAANTRFPPQERRRRWGGCWGGLSCFGSHKGGKRIVPASRVPEGNGTASRANGPQPVGSSNQTTNITPSLLAPPSSPASFTNSALPSTAQSPNCFLSMSANSPGGPSSTIGEKENGMTFMSSGFAATTSDLQATYPLYPGSPGSSLISPVPGTPRDGLCSYLSDREIPSRWGASISAQDSPCPRSASSRLFGLDPATSGRYMLTEDSSFFCPATSAQFHLDQAQQSFSSYSHCGGRLSLSREQDVFSNGGGRHSKACKQDVEEIEAYRASFGFSADEIISTQNYVATSDAVDISFNVSPFASHKLDVEQCSSPEMINGIEKKQTTESILFNPKVLRSTSRRMANRVDHEAHNSCNRSGGLEADNQSEDTHLSNDDKNNCSIHHNHPPKTDDDEIFSNAWGAKVAKKYRLGLSSSDAEIDYRRGRSSRDTNGFLAWHD</sequence>
<feature type="compositionally biased region" description="Basic and acidic residues" evidence="1">
    <location>
        <begin position="388"/>
        <end position="398"/>
    </location>
</feature>
<evidence type="ECO:0000256" key="1">
    <source>
        <dbReference type="SAM" id="MobiDB-lite"/>
    </source>
</evidence>
<evidence type="ECO:0000313" key="3">
    <source>
        <dbReference type="Proteomes" id="UP001180020"/>
    </source>
</evidence>
<feature type="region of interest" description="Disordered" evidence="1">
    <location>
        <begin position="366"/>
        <end position="413"/>
    </location>
</feature>
<dbReference type="AlphaFoldDB" id="A0AAV9CJZ8"/>
<comment type="caution">
    <text evidence="2">The sequence shown here is derived from an EMBL/GenBank/DDBJ whole genome shotgun (WGS) entry which is preliminary data.</text>
</comment>
<proteinExistence type="predicted"/>
<keyword evidence="3" id="KW-1185">Reference proteome</keyword>
<evidence type="ECO:0000313" key="2">
    <source>
        <dbReference type="EMBL" id="KAK1288548.1"/>
    </source>
</evidence>